<dbReference type="PANTHER" id="PTHR46825:SF14">
    <property type="entry name" value="BETA-LACTAMASE-RELATED DOMAIN-CONTAINING PROTEIN"/>
    <property type="match status" value="1"/>
</dbReference>
<keyword evidence="4" id="KW-1185">Reference proteome</keyword>
<evidence type="ECO:0000313" key="4">
    <source>
        <dbReference type="Proteomes" id="UP001303160"/>
    </source>
</evidence>
<dbReference type="SUPFAM" id="SSF56601">
    <property type="entry name" value="beta-lactamase/transpeptidase-like"/>
    <property type="match status" value="1"/>
</dbReference>
<dbReference type="AlphaFoldDB" id="A0AAN7AZQ8"/>
<accession>A0AAN7AZQ8</accession>
<reference evidence="3" key="1">
    <citation type="journal article" date="2023" name="Mol. Phylogenet. Evol.">
        <title>Genome-scale phylogeny and comparative genomics of the fungal order Sordariales.</title>
        <authorList>
            <person name="Hensen N."/>
            <person name="Bonometti L."/>
            <person name="Westerberg I."/>
            <person name="Brannstrom I.O."/>
            <person name="Guillou S."/>
            <person name="Cros-Aarteil S."/>
            <person name="Calhoun S."/>
            <person name="Haridas S."/>
            <person name="Kuo A."/>
            <person name="Mondo S."/>
            <person name="Pangilinan J."/>
            <person name="Riley R."/>
            <person name="LaButti K."/>
            <person name="Andreopoulos B."/>
            <person name="Lipzen A."/>
            <person name="Chen C."/>
            <person name="Yan M."/>
            <person name="Daum C."/>
            <person name="Ng V."/>
            <person name="Clum A."/>
            <person name="Steindorff A."/>
            <person name="Ohm R.A."/>
            <person name="Martin F."/>
            <person name="Silar P."/>
            <person name="Natvig D.O."/>
            <person name="Lalanne C."/>
            <person name="Gautier V."/>
            <person name="Ament-Velasquez S.L."/>
            <person name="Kruys A."/>
            <person name="Hutchinson M.I."/>
            <person name="Powell A.J."/>
            <person name="Barry K."/>
            <person name="Miller A.N."/>
            <person name="Grigoriev I.V."/>
            <person name="Debuchy R."/>
            <person name="Gladieux P."/>
            <person name="Hiltunen Thoren M."/>
            <person name="Johannesson H."/>
        </authorList>
    </citation>
    <scope>NUCLEOTIDE SEQUENCE</scope>
    <source>
        <strain evidence="3">CBS 315.58</strain>
    </source>
</reference>
<reference evidence="3" key="2">
    <citation type="submission" date="2023-05" db="EMBL/GenBank/DDBJ databases">
        <authorList>
            <consortium name="Lawrence Berkeley National Laboratory"/>
            <person name="Steindorff A."/>
            <person name="Hensen N."/>
            <person name="Bonometti L."/>
            <person name="Westerberg I."/>
            <person name="Brannstrom I.O."/>
            <person name="Guillou S."/>
            <person name="Cros-Aarteil S."/>
            <person name="Calhoun S."/>
            <person name="Haridas S."/>
            <person name="Kuo A."/>
            <person name="Mondo S."/>
            <person name="Pangilinan J."/>
            <person name="Riley R."/>
            <person name="Labutti K."/>
            <person name="Andreopoulos B."/>
            <person name="Lipzen A."/>
            <person name="Chen C."/>
            <person name="Yanf M."/>
            <person name="Daum C."/>
            <person name="Ng V."/>
            <person name="Clum A."/>
            <person name="Ohm R."/>
            <person name="Martin F."/>
            <person name="Silar P."/>
            <person name="Natvig D."/>
            <person name="Lalanne C."/>
            <person name="Gautier V."/>
            <person name="Ament-Velasquez S.L."/>
            <person name="Kruys A."/>
            <person name="Hutchinson M.I."/>
            <person name="Powell A.J."/>
            <person name="Barry K."/>
            <person name="Miller A.N."/>
            <person name="Grigoriev I.V."/>
            <person name="Debuchy R."/>
            <person name="Gladieux P."/>
            <person name="Thoren M.H."/>
            <person name="Johannesson H."/>
        </authorList>
    </citation>
    <scope>NUCLEOTIDE SEQUENCE</scope>
    <source>
        <strain evidence="3">CBS 315.58</strain>
    </source>
</reference>
<evidence type="ECO:0000256" key="1">
    <source>
        <dbReference type="ARBA" id="ARBA00038215"/>
    </source>
</evidence>
<evidence type="ECO:0000313" key="3">
    <source>
        <dbReference type="EMBL" id="KAK4205568.1"/>
    </source>
</evidence>
<dbReference type="Gene3D" id="2.40.128.600">
    <property type="match status" value="1"/>
</dbReference>
<dbReference type="InterPro" id="IPR050491">
    <property type="entry name" value="AmpC-like"/>
</dbReference>
<feature type="domain" description="Beta-lactamase-related" evidence="2">
    <location>
        <begin position="23"/>
        <end position="368"/>
    </location>
</feature>
<evidence type="ECO:0000259" key="2">
    <source>
        <dbReference type="Pfam" id="PF00144"/>
    </source>
</evidence>
<name>A0AAN7AZQ8_9PEZI</name>
<dbReference type="InterPro" id="IPR012338">
    <property type="entry name" value="Beta-lactam/transpept-like"/>
</dbReference>
<dbReference type="Gene3D" id="3.40.710.10">
    <property type="entry name" value="DD-peptidase/beta-lactamase superfamily"/>
    <property type="match status" value="1"/>
</dbReference>
<dbReference type="Proteomes" id="UP001303160">
    <property type="component" value="Unassembled WGS sequence"/>
</dbReference>
<dbReference type="PANTHER" id="PTHR46825">
    <property type="entry name" value="D-ALANYL-D-ALANINE-CARBOXYPEPTIDASE/ENDOPEPTIDASE AMPH"/>
    <property type="match status" value="1"/>
</dbReference>
<dbReference type="EMBL" id="MU863876">
    <property type="protein sequence ID" value="KAK4205568.1"/>
    <property type="molecule type" value="Genomic_DNA"/>
</dbReference>
<dbReference type="InterPro" id="IPR001466">
    <property type="entry name" value="Beta-lactam-related"/>
</dbReference>
<gene>
    <name evidence="3" type="ORF">QBC40DRAFT_320528</name>
</gene>
<dbReference type="Pfam" id="PF00144">
    <property type="entry name" value="Beta-lactamase"/>
    <property type="match status" value="1"/>
</dbReference>
<organism evidence="3 4">
    <name type="scientific">Triangularia verruculosa</name>
    <dbReference type="NCBI Taxonomy" id="2587418"/>
    <lineage>
        <taxon>Eukaryota</taxon>
        <taxon>Fungi</taxon>
        <taxon>Dikarya</taxon>
        <taxon>Ascomycota</taxon>
        <taxon>Pezizomycotina</taxon>
        <taxon>Sordariomycetes</taxon>
        <taxon>Sordariomycetidae</taxon>
        <taxon>Sordariales</taxon>
        <taxon>Podosporaceae</taxon>
        <taxon>Triangularia</taxon>
    </lineage>
</organism>
<protein>
    <submittedName>
        <fullName evidence="3">D-aminoacylase</fullName>
    </submittedName>
</protein>
<comment type="similarity">
    <text evidence="1">Belongs to the peptidase S12 family.</text>
</comment>
<comment type="caution">
    <text evidence="3">The sequence shown here is derived from an EMBL/GenBank/DDBJ whole genome shotgun (WGS) entry which is preliminary data.</text>
</comment>
<proteinExistence type="inferred from homology"/>
<sequence>MDTYMRKFQALGPLIAEICGFAGTPGLSLGVLHHGKVTHQANFGLRDVNSQAAPDENTSFVVGSLTKAITAAMVAIMVEDGKLAWNTQLRDVLQDFHRDARDPAVNITITDLLSHRTGLPSYDSLWLLSDNRIPIHRADAAPLLGHVPIAADLRTEFIYNNIAYEVLGQVIEKVSGTDYFSFLKERILNPLGMERTFYTDWPSNATNVAKAYYALHNASAYPIPPPLYGKDVLIGAAGGIRSSVSDLLTLYRALIDAANTQIEGHEPIIPHNPLRQLNYILQGKISLPLSTVREASYASGWLRLQLPSPMGLGGDHGPGIDPMLGKGLPSRLGFFHQGNIPGFTSFAAVFPETSSAVVVLTNSLGLTDSPRLVGQLLIEELFGNAINATDYSEYAKVNARESAATMSNVEKELIRHRTVYQPLHPLSEYVGKYYNLIGNFFIEIQELNGGLAISFMGTDRDRFDLEPYQCNSFFWVASHDEMAQRARYTTSPKEFYIIKFGHINIEAGSDTDSDSDFDVINGLWWKHEFTLQGKGEFFRKSKQEGQRSFSRYEGQLPLVARP</sequence>